<organism evidence="2 3">
    <name type="scientific">Lepraria finkii</name>
    <dbReference type="NCBI Taxonomy" id="1340010"/>
    <lineage>
        <taxon>Eukaryota</taxon>
        <taxon>Fungi</taxon>
        <taxon>Dikarya</taxon>
        <taxon>Ascomycota</taxon>
        <taxon>Pezizomycotina</taxon>
        <taxon>Lecanoromycetes</taxon>
        <taxon>OSLEUM clade</taxon>
        <taxon>Lecanoromycetidae</taxon>
        <taxon>Lecanorales</taxon>
        <taxon>Lecanorineae</taxon>
        <taxon>Stereocaulaceae</taxon>
        <taxon>Lepraria</taxon>
    </lineage>
</organism>
<dbReference type="Proteomes" id="UP001590951">
    <property type="component" value="Unassembled WGS sequence"/>
</dbReference>
<proteinExistence type="predicted"/>
<evidence type="ECO:0000313" key="3">
    <source>
        <dbReference type="Proteomes" id="UP001590951"/>
    </source>
</evidence>
<evidence type="ECO:0000256" key="1">
    <source>
        <dbReference type="SAM" id="MobiDB-lite"/>
    </source>
</evidence>
<gene>
    <name evidence="2" type="ORF">ABVK25_000567</name>
</gene>
<reference evidence="2 3" key="1">
    <citation type="submission" date="2024-09" db="EMBL/GenBank/DDBJ databases">
        <title>Rethinking Asexuality: The Enigmatic Case of Functional Sexual Genes in Lepraria (Stereocaulaceae).</title>
        <authorList>
            <person name="Doellman M."/>
            <person name="Sun Y."/>
            <person name="Barcenas-Pena A."/>
            <person name="Lumbsch H.T."/>
            <person name="Grewe F."/>
        </authorList>
    </citation>
    <scope>NUCLEOTIDE SEQUENCE [LARGE SCALE GENOMIC DNA]</scope>
    <source>
        <strain evidence="2 3">Grewe 0041</strain>
    </source>
</reference>
<accession>A0ABR4BNA1</accession>
<keyword evidence="3" id="KW-1185">Reference proteome</keyword>
<dbReference type="EMBL" id="JBHFEH010000001">
    <property type="protein sequence ID" value="KAL2059275.1"/>
    <property type="molecule type" value="Genomic_DNA"/>
</dbReference>
<evidence type="ECO:0000313" key="2">
    <source>
        <dbReference type="EMBL" id="KAL2059275.1"/>
    </source>
</evidence>
<sequence>MQPHHVSLPSRPENGIGDPRTQQRSQDPLVHAVNISPNSFCHSSETPRLHYNAERREYMVTGSGSDSSIAQALDDEVKICFKVSDIRHVNGFGGRNYEIRYRSHRRAGWSESLTLFFDGAGAVIEFIDRSRGEAGL</sequence>
<protein>
    <submittedName>
        <fullName evidence="2">Uncharacterized protein</fullName>
    </submittedName>
</protein>
<name>A0ABR4BNA1_9LECA</name>
<comment type="caution">
    <text evidence="2">The sequence shown here is derived from an EMBL/GenBank/DDBJ whole genome shotgun (WGS) entry which is preliminary data.</text>
</comment>
<feature type="region of interest" description="Disordered" evidence="1">
    <location>
        <begin position="1"/>
        <end position="26"/>
    </location>
</feature>